<dbReference type="Pfam" id="PF06170">
    <property type="entry name" value="DUF983"/>
    <property type="match status" value="1"/>
</dbReference>
<evidence type="ECO:0000313" key="4">
    <source>
        <dbReference type="Proteomes" id="UP001597327"/>
    </source>
</evidence>
<dbReference type="Proteomes" id="UP001597327">
    <property type="component" value="Unassembled WGS sequence"/>
</dbReference>
<dbReference type="InterPro" id="IPR009325">
    <property type="entry name" value="DUF983"/>
</dbReference>
<feature type="region of interest" description="Disordered" evidence="1">
    <location>
        <begin position="1"/>
        <end position="21"/>
    </location>
</feature>
<dbReference type="EMBL" id="JBHUFA010000001">
    <property type="protein sequence ID" value="MFD1695280.1"/>
    <property type="molecule type" value="Genomic_DNA"/>
</dbReference>
<organism evidence="3 4">
    <name type="scientific">Roseibium aestuarii</name>
    <dbReference type="NCBI Taxonomy" id="2600299"/>
    <lineage>
        <taxon>Bacteria</taxon>
        <taxon>Pseudomonadati</taxon>
        <taxon>Pseudomonadota</taxon>
        <taxon>Alphaproteobacteria</taxon>
        <taxon>Hyphomicrobiales</taxon>
        <taxon>Stappiaceae</taxon>
        <taxon>Roseibium</taxon>
    </lineage>
</organism>
<accession>A0ABW4JT36</accession>
<keyword evidence="2" id="KW-1133">Transmembrane helix</keyword>
<dbReference type="RefSeq" id="WP_149890970.1">
    <property type="nucleotide sequence ID" value="NZ_JBHUFA010000001.1"/>
</dbReference>
<feature type="transmembrane region" description="Helical" evidence="2">
    <location>
        <begin position="61"/>
        <end position="81"/>
    </location>
</feature>
<proteinExistence type="predicted"/>
<sequence length="144" mass="15667">MTDPQADKAHYPPVNPVTSGLSGHCPRCGQGRLFKGYLTLRRRCSACGLDFDFADSGDGPAVFIILLVGFLIVGLVLWVEFTFQPPIWLHLLIWLPLTTGLSLGILRPLKGLMIALQFRHAAQEGQLETGALSDAHATDENTPS</sequence>
<keyword evidence="2" id="KW-0472">Membrane</keyword>
<evidence type="ECO:0000256" key="1">
    <source>
        <dbReference type="SAM" id="MobiDB-lite"/>
    </source>
</evidence>
<evidence type="ECO:0000313" key="3">
    <source>
        <dbReference type="EMBL" id="MFD1695280.1"/>
    </source>
</evidence>
<evidence type="ECO:0000256" key="2">
    <source>
        <dbReference type="SAM" id="Phobius"/>
    </source>
</evidence>
<protein>
    <submittedName>
        <fullName evidence="3">DUF983 domain-containing protein</fullName>
    </submittedName>
</protein>
<reference evidence="4" key="1">
    <citation type="journal article" date="2019" name="Int. J. Syst. Evol. Microbiol.">
        <title>The Global Catalogue of Microorganisms (GCM) 10K type strain sequencing project: providing services to taxonomists for standard genome sequencing and annotation.</title>
        <authorList>
            <consortium name="The Broad Institute Genomics Platform"/>
            <consortium name="The Broad Institute Genome Sequencing Center for Infectious Disease"/>
            <person name="Wu L."/>
            <person name="Ma J."/>
        </authorList>
    </citation>
    <scope>NUCLEOTIDE SEQUENCE [LARGE SCALE GENOMIC DNA]</scope>
    <source>
        <strain evidence="4">JCM 3369</strain>
    </source>
</reference>
<feature type="transmembrane region" description="Helical" evidence="2">
    <location>
        <begin position="87"/>
        <end position="106"/>
    </location>
</feature>
<gene>
    <name evidence="3" type="ORF">ACFSC7_07110</name>
</gene>
<name>A0ABW4JT36_9HYPH</name>
<keyword evidence="2" id="KW-0812">Transmembrane</keyword>
<comment type="caution">
    <text evidence="3">The sequence shown here is derived from an EMBL/GenBank/DDBJ whole genome shotgun (WGS) entry which is preliminary data.</text>
</comment>
<feature type="compositionally biased region" description="Basic and acidic residues" evidence="1">
    <location>
        <begin position="1"/>
        <end position="10"/>
    </location>
</feature>
<keyword evidence="4" id="KW-1185">Reference proteome</keyword>